<gene>
    <name evidence="1" type="ORF">CDD81_6447</name>
</gene>
<dbReference type="STRING" id="1399860.A0A2C5YGK0"/>
<keyword evidence="2" id="KW-1185">Reference proteome</keyword>
<name>A0A2C5YGK0_9HYPO</name>
<dbReference type="Proteomes" id="UP000226192">
    <property type="component" value="Unassembled WGS sequence"/>
</dbReference>
<sequence>MSHAQLSQALEFCFKAFTFVPPEEKDALFSKLKTLGVDNNSSTRQLDDIKNQLTPQEAQIIDILQSRRMVREDPFEIESFTLDAIDGLAPRLERGRLGLARAGGVHVNRAELYSPRFLDGKVQGIRPRKEDAKASA</sequence>
<evidence type="ECO:0000313" key="1">
    <source>
        <dbReference type="EMBL" id="PHH66610.1"/>
    </source>
</evidence>
<reference evidence="1 2" key="1">
    <citation type="submission" date="2017-06" db="EMBL/GenBank/DDBJ databases">
        <title>Ant-infecting Ophiocordyceps genomes reveal a high diversity of potential behavioral manipulation genes and a possible major role for enterotoxins.</title>
        <authorList>
            <person name="De Bekker C."/>
            <person name="Evans H.C."/>
            <person name="Brachmann A."/>
            <person name="Hughes D.P."/>
        </authorList>
    </citation>
    <scope>NUCLEOTIDE SEQUENCE [LARGE SCALE GENOMIC DNA]</scope>
    <source>
        <strain evidence="1 2">Map64</strain>
    </source>
</reference>
<dbReference type="EMBL" id="NJET01000006">
    <property type="protein sequence ID" value="PHH66610.1"/>
    <property type="molecule type" value="Genomic_DNA"/>
</dbReference>
<organism evidence="1 2">
    <name type="scientific">Ophiocordyceps australis</name>
    <dbReference type="NCBI Taxonomy" id="1399860"/>
    <lineage>
        <taxon>Eukaryota</taxon>
        <taxon>Fungi</taxon>
        <taxon>Dikarya</taxon>
        <taxon>Ascomycota</taxon>
        <taxon>Pezizomycotina</taxon>
        <taxon>Sordariomycetes</taxon>
        <taxon>Hypocreomycetidae</taxon>
        <taxon>Hypocreales</taxon>
        <taxon>Ophiocordycipitaceae</taxon>
        <taxon>Ophiocordyceps</taxon>
    </lineage>
</organism>
<dbReference type="AlphaFoldDB" id="A0A2C5YGK0"/>
<comment type="caution">
    <text evidence="1">The sequence shown here is derived from an EMBL/GenBank/DDBJ whole genome shotgun (WGS) entry which is preliminary data.</text>
</comment>
<proteinExistence type="predicted"/>
<protein>
    <submittedName>
        <fullName evidence="1">Uncharacterized protein</fullName>
    </submittedName>
</protein>
<dbReference type="OrthoDB" id="4925441at2759"/>
<evidence type="ECO:0000313" key="2">
    <source>
        <dbReference type="Proteomes" id="UP000226192"/>
    </source>
</evidence>
<accession>A0A2C5YGK0</accession>